<dbReference type="Proteomes" id="UP001197974">
    <property type="component" value="Chromosome"/>
</dbReference>
<sequence length="361" mass="41778">MLRSLKWVNDTPKVTITDNNRLIILDILKKNYSSHTIQHWQHGALLLGLGEYIKIHGNKEQKINKKVEKFLTKSFSSTGEWRDKPENIDSAILAYAIMKFPGIDMDKYKPAWDYICKLIDNHVGEEGTVKYRNVMEQYRYVDTIGFICPFLIFYGNKYDKPYYIELAIKQIVEFENNGFSKKSNLPFHAYNINGSLPLGLNGWGRGVAWYLLGLMDSWLELPKHHPQKEKLQSLLKSIAKAIMNYQQPNGSWNWSMTRDETRSDSSTTAVCSWFLARVYQLIEEDRKMLASSEKAIQFLQTVTRRNGSVDFSQGDTKDIGVYSINFGVLPFTQGYCLRAMYCKDHILDGKRVFNDNKTNIS</sequence>
<dbReference type="Gene3D" id="1.50.10.10">
    <property type="match status" value="1"/>
</dbReference>
<evidence type="ECO:0000313" key="2">
    <source>
        <dbReference type="EMBL" id="WLR42794.1"/>
    </source>
</evidence>
<name>A0ABY9JVH2_9BACI</name>
<dbReference type="EMBL" id="CP129013">
    <property type="protein sequence ID" value="WLR42794.1"/>
    <property type="molecule type" value="Genomic_DNA"/>
</dbReference>
<protein>
    <submittedName>
        <fullName evidence="2">Glycoside hydrolase family 88 protein</fullName>
    </submittedName>
</protein>
<organism evidence="2 3">
    <name type="scientific">Bacillus carboniphilus</name>
    <dbReference type="NCBI Taxonomy" id="86663"/>
    <lineage>
        <taxon>Bacteria</taxon>
        <taxon>Bacillati</taxon>
        <taxon>Bacillota</taxon>
        <taxon>Bacilli</taxon>
        <taxon>Bacillales</taxon>
        <taxon>Bacillaceae</taxon>
        <taxon>Bacillus</taxon>
    </lineage>
</organism>
<dbReference type="PANTHER" id="PTHR33886">
    <property type="entry name" value="UNSATURATED RHAMNOGALACTURONAN HYDROLASE (EUROFUNG)"/>
    <property type="match status" value="1"/>
</dbReference>
<dbReference type="InterPro" id="IPR008928">
    <property type="entry name" value="6-hairpin_glycosidase_sf"/>
</dbReference>
<keyword evidence="1 2" id="KW-0378">Hydrolase</keyword>
<dbReference type="InterPro" id="IPR010905">
    <property type="entry name" value="Glyco_hydro_88"/>
</dbReference>
<reference evidence="2 3" key="1">
    <citation type="submission" date="2023-06" db="EMBL/GenBank/DDBJ databases">
        <title>Five Gram-positive bacteria isolated from mangrove sediments in Shenzhen, Guangdong, China.</title>
        <authorList>
            <person name="Yu S."/>
            <person name="Zheng W."/>
            <person name="Huang Y."/>
        </authorList>
    </citation>
    <scope>NUCLEOTIDE SEQUENCE [LARGE SCALE GENOMIC DNA]</scope>
    <source>
        <strain evidence="2 3">SaN35-3</strain>
    </source>
</reference>
<dbReference type="InterPro" id="IPR012341">
    <property type="entry name" value="6hp_glycosidase-like_sf"/>
</dbReference>
<keyword evidence="3" id="KW-1185">Reference proteome</keyword>
<gene>
    <name evidence="2" type="ORF">LC087_00670</name>
</gene>
<dbReference type="RefSeq" id="WP_226539380.1">
    <property type="nucleotide sequence ID" value="NZ_CP129013.1"/>
</dbReference>
<dbReference type="GO" id="GO:0016787">
    <property type="term" value="F:hydrolase activity"/>
    <property type="evidence" value="ECO:0007669"/>
    <property type="project" value="UniProtKB-KW"/>
</dbReference>
<dbReference type="PANTHER" id="PTHR33886:SF8">
    <property type="entry name" value="UNSATURATED RHAMNOGALACTURONAN HYDROLASE (EUROFUNG)"/>
    <property type="match status" value="1"/>
</dbReference>
<dbReference type="InterPro" id="IPR052043">
    <property type="entry name" value="PolySaccharide_Degr_Enz"/>
</dbReference>
<proteinExistence type="predicted"/>
<evidence type="ECO:0000313" key="3">
    <source>
        <dbReference type="Proteomes" id="UP001197974"/>
    </source>
</evidence>
<dbReference type="Pfam" id="PF07470">
    <property type="entry name" value="Glyco_hydro_88"/>
    <property type="match status" value="1"/>
</dbReference>
<accession>A0ABY9JVH2</accession>
<dbReference type="SUPFAM" id="SSF48208">
    <property type="entry name" value="Six-hairpin glycosidases"/>
    <property type="match status" value="1"/>
</dbReference>
<evidence type="ECO:0000256" key="1">
    <source>
        <dbReference type="ARBA" id="ARBA00022801"/>
    </source>
</evidence>